<feature type="domain" description="Pyridoxamine 5'-phosphate oxidase N-terminal" evidence="1">
    <location>
        <begin position="10"/>
        <end position="96"/>
    </location>
</feature>
<dbReference type="EMBL" id="JAEQNB010000005">
    <property type="protein sequence ID" value="MBL0388033.1"/>
    <property type="molecule type" value="Genomic_DNA"/>
</dbReference>
<protein>
    <submittedName>
        <fullName evidence="2">Pyridoxamine 5'-phosphate oxidase family protein</fullName>
    </submittedName>
</protein>
<dbReference type="Gene3D" id="2.30.110.10">
    <property type="entry name" value="Electron Transport, Fmn-binding Protein, Chain A"/>
    <property type="match status" value="1"/>
</dbReference>
<organism evidence="2 3">
    <name type="scientific">Tumebacillus amylolyticus</name>
    <dbReference type="NCBI Taxonomy" id="2801339"/>
    <lineage>
        <taxon>Bacteria</taxon>
        <taxon>Bacillati</taxon>
        <taxon>Bacillota</taxon>
        <taxon>Bacilli</taxon>
        <taxon>Bacillales</taxon>
        <taxon>Alicyclobacillaceae</taxon>
        <taxon>Tumebacillus</taxon>
    </lineage>
</organism>
<gene>
    <name evidence="2" type="ORF">JJB07_15550</name>
</gene>
<name>A0ABS1JEP9_9BACL</name>
<keyword evidence="3" id="KW-1185">Reference proteome</keyword>
<dbReference type="NCBIfam" id="NF005232">
    <property type="entry name" value="PRK06733.1"/>
    <property type="match status" value="1"/>
</dbReference>
<dbReference type="SUPFAM" id="SSF50475">
    <property type="entry name" value="FMN-binding split barrel"/>
    <property type="match status" value="1"/>
</dbReference>
<accession>A0ABS1JEP9</accession>
<dbReference type="Pfam" id="PF01243">
    <property type="entry name" value="PNPOx_N"/>
    <property type="match status" value="1"/>
</dbReference>
<evidence type="ECO:0000313" key="2">
    <source>
        <dbReference type="EMBL" id="MBL0388033.1"/>
    </source>
</evidence>
<dbReference type="Proteomes" id="UP000602284">
    <property type="component" value="Unassembled WGS sequence"/>
</dbReference>
<reference evidence="2 3" key="1">
    <citation type="submission" date="2021-01" db="EMBL/GenBank/DDBJ databases">
        <title>Tumebacillus sp. strain ITR2 16S ribosomal RNA gene Genome sequencing and assembly.</title>
        <authorList>
            <person name="Kang M."/>
        </authorList>
    </citation>
    <scope>NUCLEOTIDE SEQUENCE [LARGE SCALE GENOMIC DNA]</scope>
    <source>
        <strain evidence="2 3">ITR2</strain>
    </source>
</reference>
<proteinExistence type="predicted"/>
<dbReference type="InterPro" id="IPR011576">
    <property type="entry name" value="Pyridox_Oxase_N"/>
</dbReference>
<dbReference type="InterPro" id="IPR012349">
    <property type="entry name" value="Split_barrel_FMN-bd"/>
</dbReference>
<sequence>MADKVQDKLSEELVTHLQGGRMVTVASIDAENGSPNILCISWLSAIDSSTLRFAIDGRSKLLQNIEKDERVTVTVLGLGSAYAVVGTARKYTDRLENVALNMAGVEIQINSVIDIMFYGGKLTVEPAYDHTYDKALAEKYDQEVFAALRR</sequence>
<dbReference type="RefSeq" id="WP_201636624.1">
    <property type="nucleotide sequence ID" value="NZ_JAEQNB010000005.1"/>
</dbReference>
<comment type="caution">
    <text evidence="2">The sequence shown here is derived from an EMBL/GenBank/DDBJ whole genome shotgun (WGS) entry which is preliminary data.</text>
</comment>
<evidence type="ECO:0000259" key="1">
    <source>
        <dbReference type="Pfam" id="PF01243"/>
    </source>
</evidence>
<evidence type="ECO:0000313" key="3">
    <source>
        <dbReference type="Proteomes" id="UP000602284"/>
    </source>
</evidence>